<evidence type="ECO:0000256" key="6">
    <source>
        <dbReference type="PROSITE-ProRule" id="PRU01016"/>
    </source>
</evidence>
<dbReference type="SUPFAM" id="SSF53335">
    <property type="entry name" value="S-adenosyl-L-methionine-dependent methyltransferases"/>
    <property type="match status" value="1"/>
</dbReference>
<dbReference type="AlphaFoldDB" id="I4B1N0"/>
<dbReference type="PROSITE" id="PS00094">
    <property type="entry name" value="C5_MTASE_1"/>
    <property type="match status" value="1"/>
</dbReference>
<dbReference type="GO" id="GO:0009307">
    <property type="term" value="P:DNA restriction-modification system"/>
    <property type="evidence" value="ECO:0007669"/>
    <property type="project" value="UniProtKB-KW"/>
</dbReference>
<evidence type="ECO:0000313" key="10">
    <source>
        <dbReference type="Proteomes" id="UP000006048"/>
    </source>
</evidence>
<dbReference type="InterPro" id="IPR031303">
    <property type="entry name" value="C5_meth_CS"/>
</dbReference>
<evidence type="ECO:0000256" key="3">
    <source>
        <dbReference type="ARBA" id="ARBA00022691"/>
    </source>
</evidence>
<keyword evidence="1 6" id="KW-0489">Methyltransferase</keyword>
<dbReference type="PROSITE" id="PS51679">
    <property type="entry name" value="SAM_MT_C5"/>
    <property type="match status" value="1"/>
</dbReference>
<dbReference type="HOGENOM" id="CLU_006958_2_0_12"/>
<sequence>MPAKAAKIIPFRKKIHSLSFFSGAMGLDLGLEAEGIEPLLVSEIDKSCIATIRRNKPDLNVIGDIREYTPAQIRKAAGLGARDEIDLVVGGPPCQPFSTAGKRLSFEDIRGNVFLNFIEMIIQLKPKLAVIENVRGLLSAPLIHRPHQQRGRGFAPLTPEEMPGGALWFALNMLRTAKYGVSFNLYNAANFGAPQKRERVILIASRDGVSLPYLEPTHSKDGLMNLPRWRTVRQAIGKLKIKEHDFVKFPEKRLKYYRLLKAGQYWKHLPEHLQKEALGASYYAGGGKTGFLRRLPWDEASPTLVTHPAMPATDLAHPEEDRPLSVQEYKKLQEFPDSWHIEGKLLDQYRQVGNAVPISLGRAVGRHVMKYLNNEKFVVQTGFEYSRYKMTDHISWERNYLKTIEADKQSVLFA</sequence>
<keyword evidence="10" id="KW-1185">Reference proteome</keyword>
<dbReference type="InterPro" id="IPR001525">
    <property type="entry name" value="C5_MeTfrase"/>
</dbReference>
<dbReference type="PRINTS" id="PR00105">
    <property type="entry name" value="C5METTRFRASE"/>
</dbReference>
<reference evidence="9 10" key="1">
    <citation type="submission" date="2012-06" db="EMBL/GenBank/DDBJ databases">
        <title>The complete chromosome of genome of Turneriella parva DSM 21527.</title>
        <authorList>
            <consortium name="US DOE Joint Genome Institute (JGI-PGF)"/>
            <person name="Lucas S."/>
            <person name="Han J."/>
            <person name="Lapidus A."/>
            <person name="Bruce D."/>
            <person name="Goodwin L."/>
            <person name="Pitluck S."/>
            <person name="Peters L."/>
            <person name="Kyrpides N."/>
            <person name="Mavromatis K."/>
            <person name="Ivanova N."/>
            <person name="Mikhailova N."/>
            <person name="Chertkov O."/>
            <person name="Detter J.C."/>
            <person name="Tapia R."/>
            <person name="Han C."/>
            <person name="Land M."/>
            <person name="Hauser L."/>
            <person name="Markowitz V."/>
            <person name="Cheng J.-F."/>
            <person name="Hugenholtz P."/>
            <person name="Woyke T."/>
            <person name="Wu D."/>
            <person name="Gronow S."/>
            <person name="Wellnitz S."/>
            <person name="Brambilla E."/>
            <person name="Klenk H.-P."/>
            <person name="Eisen J.A."/>
        </authorList>
    </citation>
    <scope>NUCLEOTIDE SEQUENCE [LARGE SCALE GENOMIC DNA]</scope>
    <source>
        <strain evidence="10">ATCC BAA-1111 / DSM 21527 / NCTC 11395 / H</strain>
    </source>
</reference>
<gene>
    <name evidence="9" type="ordered locus">Turpa_0533</name>
</gene>
<protein>
    <recommendedName>
        <fullName evidence="8">Cytosine-specific methyltransferase</fullName>
        <ecNumber evidence="8">2.1.1.37</ecNumber>
    </recommendedName>
</protein>
<keyword evidence="4" id="KW-0680">Restriction system</keyword>
<dbReference type="InterPro" id="IPR050390">
    <property type="entry name" value="C5-Methyltransferase"/>
</dbReference>
<dbReference type="NCBIfam" id="TIGR00675">
    <property type="entry name" value="dcm"/>
    <property type="match status" value="1"/>
</dbReference>
<evidence type="ECO:0000256" key="4">
    <source>
        <dbReference type="ARBA" id="ARBA00022747"/>
    </source>
</evidence>
<dbReference type="InterPro" id="IPR029063">
    <property type="entry name" value="SAM-dependent_MTases_sf"/>
</dbReference>
<dbReference type="KEGG" id="tpx:Turpa_0533"/>
<dbReference type="Gene3D" id="3.90.120.10">
    <property type="entry name" value="DNA Methylase, subunit A, domain 2"/>
    <property type="match status" value="1"/>
</dbReference>
<evidence type="ECO:0000256" key="5">
    <source>
        <dbReference type="ARBA" id="ARBA00047422"/>
    </source>
</evidence>
<dbReference type="PANTHER" id="PTHR10629:SF52">
    <property type="entry name" value="DNA (CYTOSINE-5)-METHYLTRANSFERASE 1"/>
    <property type="match status" value="1"/>
</dbReference>
<dbReference type="InterPro" id="IPR018117">
    <property type="entry name" value="C5_DNA_meth_AS"/>
</dbReference>
<evidence type="ECO:0000256" key="2">
    <source>
        <dbReference type="ARBA" id="ARBA00022679"/>
    </source>
</evidence>
<dbReference type="Gene3D" id="3.40.50.150">
    <property type="entry name" value="Vaccinia Virus protein VP39"/>
    <property type="match status" value="1"/>
</dbReference>
<keyword evidence="2 6" id="KW-0808">Transferase</keyword>
<comment type="similarity">
    <text evidence="6 7">Belongs to the class I-like SAM-binding methyltransferase superfamily. C5-methyltransferase family.</text>
</comment>
<accession>I4B1N0</accession>
<proteinExistence type="inferred from homology"/>
<evidence type="ECO:0000313" key="9">
    <source>
        <dbReference type="EMBL" id="AFM11187.1"/>
    </source>
</evidence>
<organism evidence="9 10">
    <name type="scientific">Turneriella parva (strain ATCC BAA-1111 / DSM 21527 / NCTC 11395 / H)</name>
    <name type="common">Leptospira parva</name>
    <dbReference type="NCBI Taxonomy" id="869212"/>
    <lineage>
        <taxon>Bacteria</taxon>
        <taxon>Pseudomonadati</taxon>
        <taxon>Spirochaetota</taxon>
        <taxon>Spirochaetia</taxon>
        <taxon>Leptospirales</taxon>
        <taxon>Leptospiraceae</taxon>
        <taxon>Turneriella</taxon>
    </lineage>
</organism>
<keyword evidence="3 6" id="KW-0949">S-adenosyl-L-methionine</keyword>
<dbReference type="Pfam" id="PF00145">
    <property type="entry name" value="DNA_methylase"/>
    <property type="match status" value="2"/>
</dbReference>
<evidence type="ECO:0000256" key="7">
    <source>
        <dbReference type="RuleBase" id="RU000416"/>
    </source>
</evidence>
<dbReference type="REBASE" id="49105">
    <property type="entry name" value="M.Tpa21527ORF533P"/>
</dbReference>
<dbReference type="GO" id="GO:0032259">
    <property type="term" value="P:methylation"/>
    <property type="evidence" value="ECO:0007669"/>
    <property type="project" value="UniProtKB-KW"/>
</dbReference>
<name>I4B1N0_TURPD</name>
<dbReference type="RefSeq" id="WP_014801707.1">
    <property type="nucleotide sequence ID" value="NC_018020.1"/>
</dbReference>
<dbReference type="STRING" id="869212.Turpa_0533"/>
<dbReference type="GO" id="GO:0003677">
    <property type="term" value="F:DNA binding"/>
    <property type="evidence" value="ECO:0007669"/>
    <property type="project" value="TreeGrafter"/>
</dbReference>
<dbReference type="PANTHER" id="PTHR10629">
    <property type="entry name" value="CYTOSINE-SPECIFIC METHYLTRANSFERASE"/>
    <property type="match status" value="1"/>
</dbReference>
<evidence type="ECO:0000256" key="1">
    <source>
        <dbReference type="ARBA" id="ARBA00022603"/>
    </source>
</evidence>
<dbReference type="GO" id="GO:0044027">
    <property type="term" value="P:negative regulation of gene expression via chromosomal CpG island methylation"/>
    <property type="evidence" value="ECO:0007669"/>
    <property type="project" value="TreeGrafter"/>
</dbReference>
<dbReference type="PROSITE" id="PS00095">
    <property type="entry name" value="C5_MTASE_2"/>
    <property type="match status" value="1"/>
</dbReference>
<dbReference type="OrthoDB" id="9813719at2"/>
<feature type="active site" evidence="6">
    <location>
        <position position="94"/>
    </location>
</feature>
<dbReference type="GO" id="GO:0003886">
    <property type="term" value="F:DNA (cytosine-5-)-methyltransferase activity"/>
    <property type="evidence" value="ECO:0007669"/>
    <property type="project" value="UniProtKB-EC"/>
</dbReference>
<dbReference type="EC" id="2.1.1.37" evidence="8"/>
<dbReference type="Proteomes" id="UP000006048">
    <property type="component" value="Chromosome"/>
</dbReference>
<dbReference type="PATRIC" id="fig|869212.3.peg.510"/>
<evidence type="ECO:0000256" key="8">
    <source>
        <dbReference type="RuleBase" id="RU000417"/>
    </source>
</evidence>
<comment type="catalytic activity">
    <reaction evidence="5 8">
        <text>a 2'-deoxycytidine in DNA + S-adenosyl-L-methionine = a 5-methyl-2'-deoxycytidine in DNA + S-adenosyl-L-homocysteine + H(+)</text>
        <dbReference type="Rhea" id="RHEA:13681"/>
        <dbReference type="Rhea" id="RHEA-COMP:11369"/>
        <dbReference type="Rhea" id="RHEA-COMP:11370"/>
        <dbReference type="ChEBI" id="CHEBI:15378"/>
        <dbReference type="ChEBI" id="CHEBI:57856"/>
        <dbReference type="ChEBI" id="CHEBI:59789"/>
        <dbReference type="ChEBI" id="CHEBI:85452"/>
        <dbReference type="ChEBI" id="CHEBI:85454"/>
        <dbReference type="EC" id="2.1.1.37"/>
    </reaction>
</comment>
<dbReference type="EMBL" id="CP002959">
    <property type="protein sequence ID" value="AFM11187.1"/>
    <property type="molecule type" value="Genomic_DNA"/>
</dbReference>